<feature type="domain" description="HECT" evidence="8">
    <location>
        <begin position="263"/>
        <end position="596"/>
    </location>
</feature>
<sequence length="596" mass="69065">MFIDREVKDKEDLKFIMLIFELPWLSRQRTPEESELSLTVFRSRINFVNKFITYRLSRQQQSDDRHQHIAYQTDPPIQAAARVMQIFFKANQPDERSAASSTNGPNSHSEIYGKRRASARDGFVIIPRNKTPTLNPQKVPVDEFYNMMVDIINLPLDFLAWESRSSSRFAFCQYPFLISMGAKTQIMAWDAKRQMELKMQKTIEALIIEKRQKVTEAIQNGNTSVMNGNTLLTPQELQRAPLLILHVHRNNLIEDSLRQLSMHDSDLKKSLRIEFVGEDGIDAGGLRKEWFLLLVRQLFDPQYGMFVYDDQSHYCWFNPASFESLDQFYLVGVVIGLSIYNSTILDLPLPLAVYKKLLHSPMTSSPMTLHDLAMFRPDLARGFEQLLLYEGEDVEDVFCLSFVGSYEAYGEVKEVPLIPNGDNIPVTHYNKHEYVERYCNFIINTSIDEQFDSFRKGFYVVCGGHALSLFRPEEIESLVRGSAEPLDLDQLRSVTVYEGFHDQNEVIQNFWSIFKEFDDKDQRRLLQFITASDRYPATGIANLNFKITCIGSQDSDRFPTSHTCFNQLCLYNYRGRDKLKRMLIRAMNESEGFGVK</sequence>
<dbReference type="GO" id="GO:0061630">
    <property type="term" value="F:ubiquitin protein ligase activity"/>
    <property type="evidence" value="ECO:0007669"/>
    <property type="project" value="UniProtKB-EC"/>
</dbReference>
<dbReference type="InterPro" id="IPR044611">
    <property type="entry name" value="E3A/B/C-like"/>
</dbReference>
<dbReference type="EMBL" id="JAAAJB010000289">
    <property type="protein sequence ID" value="KAG0259326.1"/>
    <property type="molecule type" value="Genomic_DNA"/>
</dbReference>
<dbReference type="CDD" id="cd00078">
    <property type="entry name" value="HECTc"/>
    <property type="match status" value="1"/>
</dbReference>
<organism evidence="9 10">
    <name type="scientific">Actinomortierella ambigua</name>
    <dbReference type="NCBI Taxonomy" id="1343610"/>
    <lineage>
        <taxon>Eukaryota</taxon>
        <taxon>Fungi</taxon>
        <taxon>Fungi incertae sedis</taxon>
        <taxon>Mucoromycota</taxon>
        <taxon>Mortierellomycotina</taxon>
        <taxon>Mortierellomycetes</taxon>
        <taxon>Mortierellales</taxon>
        <taxon>Mortierellaceae</taxon>
        <taxon>Actinomortierella</taxon>
    </lineage>
</organism>
<dbReference type="FunFam" id="3.30.2410.10:FF:000003">
    <property type="entry name" value="probable E3 ubiquitin-protein ligase HERC4 isoform X1"/>
    <property type="match status" value="1"/>
</dbReference>
<protein>
    <recommendedName>
        <fullName evidence="3">HECT-type E3 ubiquitin transferase</fullName>
        <ecNumber evidence="3">2.3.2.26</ecNumber>
    </recommendedName>
</protein>
<dbReference type="Proteomes" id="UP000807716">
    <property type="component" value="Unassembled WGS sequence"/>
</dbReference>
<dbReference type="EC" id="2.3.2.26" evidence="3"/>
<dbReference type="InterPro" id="IPR000569">
    <property type="entry name" value="HECT_dom"/>
</dbReference>
<dbReference type="GO" id="GO:0005737">
    <property type="term" value="C:cytoplasm"/>
    <property type="evidence" value="ECO:0007669"/>
    <property type="project" value="UniProtKB-SubCell"/>
</dbReference>
<keyword evidence="4" id="KW-0963">Cytoplasm</keyword>
<gene>
    <name evidence="9" type="primary">HUL4</name>
    <name evidence="9" type="ORF">DFQ27_004129</name>
</gene>
<evidence type="ECO:0000256" key="4">
    <source>
        <dbReference type="ARBA" id="ARBA00022490"/>
    </source>
</evidence>
<evidence type="ECO:0000313" key="10">
    <source>
        <dbReference type="Proteomes" id="UP000807716"/>
    </source>
</evidence>
<dbReference type="AlphaFoldDB" id="A0A9P6U3U4"/>
<dbReference type="OrthoDB" id="8068875at2759"/>
<evidence type="ECO:0000259" key="8">
    <source>
        <dbReference type="PROSITE" id="PS50237"/>
    </source>
</evidence>
<evidence type="ECO:0000256" key="1">
    <source>
        <dbReference type="ARBA" id="ARBA00000885"/>
    </source>
</evidence>
<evidence type="ECO:0000313" key="9">
    <source>
        <dbReference type="EMBL" id="KAG0259326.1"/>
    </source>
</evidence>
<accession>A0A9P6U3U4</accession>
<dbReference type="Pfam" id="PF00632">
    <property type="entry name" value="HECT"/>
    <property type="match status" value="1"/>
</dbReference>
<comment type="catalytic activity">
    <reaction evidence="1">
        <text>S-ubiquitinyl-[E2 ubiquitin-conjugating enzyme]-L-cysteine + [acceptor protein]-L-lysine = [E2 ubiquitin-conjugating enzyme]-L-cysteine + N(6)-ubiquitinyl-[acceptor protein]-L-lysine.</text>
        <dbReference type="EC" id="2.3.2.26"/>
    </reaction>
</comment>
<dbReference type="FunFam" id="3.30.2160.10:FF:000004">
    <property type="entry name" value="probable E3 ubiquitin-protein ligase HERC4 isoform X1"/>
    <property type="match status" value="1"/>
</dbReference>
<reference evidence="9" key="1">
    <citation type="journal article" date="2020" name="Fungal Divers.">
        <title>Resolving the Mortierellaceae phylogeny through synthesis of multi-gene phylogenetics and phylogenomics.</title>
        <authorList>
            <person name="Vandepol N."/>
            <person name="Liber J."/>
            <person name="Desiro A."/>
            <person name="Na H."/>
            <person name="Kennedy M."/>
            <person name="Barry K."/>
            <person name="Grigoriev I.V."/>
            <person name="Miller A.N."/>
            <person name="O'Donnell K."/>
            <person name="Stajich J.E."/>
            <person name="Bonito G."/>
        </authorList>
    </citation>
    <scope>NUCLEOTIDE SEQUENCE</scope>
    <source>
        <strain evidence="9">BC1065</strain>
    </source>
</reference>
<evidence type="ECO:0000256" key="3">
    <source>
        <dbReference type="ARBA" id="ARBA00012485"/>
    </source>
</evidence>
<keyword evidence="5" id="KW-0808">Transferase</keyword>
<name>A0A9P6U3U4_9FUNG</name>
<dbReference type="Gene3D" id="3.90.1750.10">
    <property type="entry name" value="Hect, E3 ligase catalytic domains"/>
    <property type="match status" value="1"/>
</dbReference>
<feature type="active site" description="Glycyl thioester intermediate" evidence="7">
    <location>
        <position position="564"/>
    </location>
</feature>
<dbReference type="PANTHER" id="PTHR45700:SF8">
    <property type="entry name" value="HECT-TYPE E3 UBIQUITIN TRANSFERASE"/>
    <property type="match status" value="1"/>
</dbReference>
<evidence type="ECO:0000256" key="6">
    <source>
        <dbReference type="ARBA" id="ARBA00022786"/>
    </source>
</evidence>
<dbReference type="Gene3D" id="3.30.2160.10">
    <property type="entry name" value="Hect, E3 ligase catalytic domain"/>
    <property type="match status" value="1"/>
</dbReference>
<evidence type="ECO:0000256" key="5">
    <source>
        <dbReference type="ARBA" id="ARBA00022679"/>
    </source>
</evidence>
<dbReference type="PANTHER" id="PTHR45700">
    <property type="entry name" value="UBIQUITIN-PROTEIN LIGASE E3C"/>
    <property type="match status" value="1"/>
</dbReference>
<evidence type="ECO:0000256" key="2">
    <source>
        <dbReference type="ARBA" id="ARBA00004496"/>
    </source>
</evidence>
<dbReference type="InterPro" id="IPR035983">
    <property type="entry name" value="Hect_E3_ubiquitin_ligase"/>
</dbReference>
<evidence type="ECO:0000256" key="7">
    <source>
        <dbReference type="PROSITE-ProRule" id="PRU00104"/>
    </source>
</evidence>
<comment type="subcellular location">
    <subcellularLocation>
        <location evidence="2">Cytoplasm</location>
    </subcellularLocation>
</comment>
<proteinExistence type="predicted"/>
<dbReference type="SUPFAM" id="SSF56204">
    <property type="entry name" value="Hect, E3 ligase catalytic domain"/>
    <property type="match status" value="1"/>
</dbReference>
<dbReference type="SMART" id="SM00119">
    <property type="entry name" value="HECTc"/>
    <property type="match status" value="1"/>
</dbReference>
<keyword evidence="6 7" id="KW-0833">Ubl conjugation pathway</keyword>
<keyword evidence="10" id="KW-1185">Reference proteome</keyword>
<dbReference type="Gene3D" id="3.30.2410.10">
    <property type="entry name" value="Hect, E3 ligase catalytic domain"/>
    <property type="match status" value="1"/>
</dbReference>
<comment type="caution">
    <text evidence="9">The sequence shown here is derived from an EMBL/GenBank/DDBJ whole genome shotgun (WGS) entry which is preliminary data.</text>
</comment>
<dbReference type="PROSITE" id="PS50237">
    <property type="entry name" value="HECT"/>
    <property type="match status" value="1"/>
</dbReference>
<dbReference type="GO" id="GO:0000209">
    <property type="term" value="P:protein polyubiquitination"/>
    <property type="evidence" value="ECO:0007669"/>
    <property type="project" value="InterPro"/>
</dbReference>